<name>A0AAN9ERL3_CROPI</name>
<gene>
    <name evidence="3" type="ORF">RIF29_25460</name>
</gene>
<protein>
    <submittedName>
        <fullName evidence="3">Uncharacterized protein</fullName>
    </submittedName>
</protein>
<dbReference type="PANTHER" id="PTHR46116">
    <property type="entry name" value="(E3-INDEPENDENT) E2 UBIQUITIN-CONJUGATING ENZYME"/>
    <property type="match status" value="1"/>
</dbReference>
<dbReference type="AlphaFoldDB" id="A0AAN9ERL3"/>
<keyword evidence="1" id="KW-0808">Transferase</keyword>
<dbReference type="Proteomes" id="UP001372338">
    <property type="component" value="Unassembled WGS sequence"/>
</dbReference>
<proteinExistence type="predicted"/>
<evidence type="ECO:0000256" key="1">
    <source>
        <dbReference type="ARBA" id="ARBA00022679"/>
    </source>
</evidence>
<dbReference type="GO" id="GO:0061631">
    <property type="term" value="F:ubiquitin conjugating enzyme activity"/>
    <property type="evidence" value="ECO:0007669"/>
    <property type="project" value="TreeGrafter"/>
</dbReference>
<evidence type="ECO:0000313" key="4">
    <source>
        <dbReference type="Proteomes" id="UP001372338"/>
    </source>
</evidence>
<dbReference type="EMBL" id="JAYWIO010000005">
    <property type="protein sequence ID" value="KAK7259845.1"/>
    <property type="molecule type" value="Genomic_DNA"/>
</dbReference>
<keyword evidence="4" id="KW-1185">Reference proteome</keyword>
<reference evidence="3 4" key="1">
    <citation type="submission" date="2024-01" db="EMBL/GenBank/DDBJ databases">
        <title>The genomes of 5 underutilized Papilionoideae crops provide insights into root nodulation and disease resistanc.</title>
        <authorList>
            <person name="Yuan L."/>
        </authorList>
    </citation>
    <scope>NUCLEOTIDE SEQUENCE [LARGE SCALE GENOMIC DNA]</scope>
    <source>
        <strain evidence="3">ZHUSHIDOU_FW_LH</strain>
        <tissue evidence="3">Leaf</tissue>
    </source>
</reference>
<comment type="caution">
    <text evidence="3">The sequence shown here is derived from an EMBL/GenBank/DDBJ whole genome shotgun (WGS) entry which is preliminary data.</text>
</comment>
<accession>A0AAN9ERL3</accession>
<sequence length="159" mass="18471">MTLEYYSELIKQWHSFDFPPLPVTNLFDKIGQDENSGIEHGDKHSAQHKLRFEDDRMHSFQINNNVDLVIESNGQHPFAEFVHFETLVEEHFRRRFQHILLACKEYLEGAPIGCDFGKNEHEKQKGTSTGFKIMPAKLFPKLVEAFSDKGIDCSKFIDV</sequence>
<evidence type="ECO:0000313" key="3">
    <source>
        <dbReference type="EMBL" id="KAK7259845.1"/>
    </source>
</evidence>
<organism evidence="3 4">
    <name type="scientific">Crotalaria pallida</name>
    <name type="common">Smooth rattlebox</name>
    <name type="synonym">Crotalaria striata</name>
    <dbReference type="NCBI Taxonomy" id="3830"/>
    <lineage>
        <taxon>Eukaryota</taxon>
        <taxon>Viridiplantae</taxon>
        <taxon>Streptophyta</taxon>
        <taxon>Embryophyta</taxon>
        <taxon>Tracheophyta</taxon>
        <taxon>Spermatophyta</taxon>
        <taxon>Magnoliopsida</taxon>
        <taxon>eudicotyledons</taxon>
        <taxon>Gunneridae</taxon>
        <taxon>Pentapetalae</taxon>
        <taxon>rosids</taxon>
        <taxon>fabids</taxon>
        <taxon>Fabales</taxon>
        <taxon>Fabaceae</taxon>
        <taxon>Papilionoideae</taxon>
        <taxon>50 kb inversion clade</taxon>
        <taxon>genistoids sensu lato</taxon>
        <taxon>core genistoids</taxon>
        <taxon>Crotalarieae</taxon>
        <taxon>Crotalaria</taxon>
    </lineage>
</organism>
<dbReference type="PANTHER" id="PTHR46116:SF15">
    <property type="entry name" value="(E3-INDEPENDENT) E2 UBIQUITIN-CONJUGATING ENZYME"/>
    <property type="match status" value="1"/>
</dbReference>
<evidence type="ECO:0000256" key="2">
    <source>
        <dbReference type="ARBA" id="ARBA00022786"/>
    </source>
</evidence>
<keyword evidence="2" id="KW-0833">Ubl conjugation pathway</keyword>